<evidence type="ECO:0000256" key="18">
    <source>
        <dbReference type="SAM" id="Phobius"/>
    </source>
</evidence>
<proteinExistence type="evidence at transcript level"/>
<evidence type="ECO:0000256" key="15">
    <source>
        <dbReference type="PIRSR" id="PIRSR602077-1"/>
    </source>
</evidence>
<evidence type="ECO:0000256" key="13">
    <source>
        <dbReference type="ARBA" id="ARBA00023303"/>
    </source>
</evidence>
<evidence type="ECO:0000256" key="17">
    <source>
        <dbReference type="SAM" id="MobiDB-lite"/>
    </source>
</evidence>
<dbReference type="PRINTS" id="PR00167">
    <property type="entry name" value="CACHANNEL"/>
</dbReference>
<feature type="compositionally biased region" description="Polar residues" evidence="17">
    <location>
        <begin position="2708"/>
        <end position="2720"/>
    </location>
</feature>
<feature type="transmembrane region" description="Helical" evidence="18">
    <location>
        <begin position="2127"/>
        <end position="2146"/>
    </location>
</feature>
<keyword evidence="2" id="KW-0813">Transport</keyword>
<feature type="region of interest" description="Disordered" evidence="17">
    <location>
        <begin position="206"/>
        <end position="225"/>
    </location>
</feature>
<dbReference type="GO" id="GO:0001518">
    <property type="term" value="C:voltage-gated sodium channel complex"/>
    <property type="evidence" value="ECO:0007669"/>
    <property type="project" value="TreeGrafter"/>
</dbReference>
<feature type="region of interest" description="Disordered" evidence="17">
    <location>
        <begin position="940"/>
        <end position="974"/>
    </location>
</feature>
<dbReference type="GO" id="GO:0005891">
    <property type="term" value="C:voltage-gated calcium channel complex"/>
    <property type="evidence" value="ECO:0007669"/>
    <property type="project" value="InterPro"/>
</dbReference>
<evidence type="ECO:0000256" key="7">
    <source>
        <dbReference type="ARBA" id="ARBA00022837"/>
    </source>
</evidence>
<dbReference type="PANTHER" id="PTHR10037">
    <property type="entry name" value="VOLTAGE-GATED CATION CHANNEL CALCIUM AND SODIUM"/>
    <property type="match status" value="1"/>
</dbReference>
<protein>
    <submittedName>
        <fullName evidence="20">Ion channel protein</fullName>
    </submittedName>
</protein>
<feature type="region of interest" description="Disordered" evidence="17">
    <location>
        <begin position="2694"/>
        <end position="2720"/>
    </location>
</feature>
<dbReference type="GO" id="GO:0005248">
    <property type="term" value="F:voltage-gated sodium channel activity"/>
    <property type="evidence" value="ECO:0007669"/>
    <property type="project" value="TreeGrafter"/>
</dbReference>
<feature type="region of interest" description="Disordered" evidence="17">
    <location>
        <begin position="1590"/>
        <end position="1609"/>
    </location>
</feature>
<keyword evidence="7 15" id="KW-0106">Calcium</keyword>
<feature type="domain" description="Ion transport" evidence="19">
    <location>
        <begin position="259"/>
        <end position="584"/>
    </location>
</feature>
<organism evidence="20">
    <name type="scientific">Tetranychus cinnabarinus</name>
    <name type="common">Carmine spider mite</name>
    <name type="synonym">Acarus cinnabarinus</name>
    <dbReference type="NCBI Taxonomy" id="93129"/>
    <lineage>
        <taxon>Eukaryota</taxon>
        <taxon>Metazoa</taxon>
        <taxon>Ecdysozoa</taxon>
        <taxon>Arthropoda</taxon>
        <taxon>Chelicerata</taxon>
        <taxon>Arachnida</taxon>
        <taxon>Acari</taxon>
        <taxon>Acariformes</taxon>
        <taxon>Trombidiformes</taxon>
        <taxon>Prostigmata</taxon>
        <taxon>Eleutherengona</taxon>
        <taxon>Raphignathae</taxon>
        <taxon>Tetranychoidea</taxon>
        <taxon>Tetranychidae</taxon>
        <taxon>Tetranychus</taxon>
    </lineage>
</organism>
<dbReference type="GO" id="GO:0086010">
    <property type="term" value="P:membrane depolarization during action potential"/>
    <property type="evidence" value="ECO:0007669"/>
    <property type="project" value="TreeGrafter"/>
</dbReference>
<feature type="binding site" evidence="15">
    <location>
        <position position="2266"/>
    </location>
    <ligand>
        <name>Ca(2+)</name>
        <dbReference type="ChEBI" id="CHEBI:29108"/>
    </ligand>
</feature>
<evidence type="ECO:0000256" key="5">
    <source>
        <dbReference type="ARBA" id="ARBA00022692"/>
    </source>
</evidence>
<evidence type="ECO:0000256" key="16">
    <source>
        <dbReference type="RuleBase" id="RU003808"/>
    </source>
</evidence>
<evidence type="ECO:0000256" key="2">
    <source>
        <dbReference type="ARBA" id="ARBA00022448"/>
    </source>
</evidence>
<evidence type="ECO:0000256" key="11">
    <source>
        <dbReference type="ARBA" id="ARBA00023136"/>
    </source>
</evidence>
<feature type="region of interest" description="Disordered" evidence="17">
    <location>
        <begin position="2781"/>
        <end position="2801"/>
    </location>
</feature>
<evidence type="ECO:0000256" key="12">
    <source>
        <dbReference type="ARBA" id="ARBA00023180"/>
    </source>
</evidence>
<dbReference type="GO" id="GO:0046872">
    <property type="term" value="F:metal ion binding"/>
    <property type="evidence" value="ECO:0007669"/>
    <property type="project" value="UniProtKB-KW"/>
</dbReference>
<dbReference type="FunFam" id="1.20.120.350:FF:000009">
    <property type="entry name" value="Voltage-dependent T-type calcium channel subunit alpha"/>
    <property type="match status" value="1"/>
</dbReference>
<dbReference type="FunFam" id="1.20.120.350:FF:000008">
    <property type="entry name" value="Voltage-dependent T-type calcium channel subunit alpha"/>
    <property type="match status" value="1"/>
</dbReference>
<feature type="transmembrane region" description="Helical" evidence="18">
    <location>
        <begin position="2374"/>
        <end position="2395"/>
    </location>
</feature>
<feature type="compositionally biased region" description="Polar residues" evidence="17">
    <location>
        <begin position="943"/>
        <end position="952"/>
    </location>
</feature>
<gene>
    <name evidence="20" type="primary">Tvgcc</name>
</gene>
<feature type="compositionally biased region" description="Polar residues" evidence="17">
    <location>
        <begin position="1928"/>
        <end position="1943"/>
    </location>
</feature>
<feature type="transmembrane region" description="Helical" evidence="18">
    <location>
        <begin position="2057"/>
        <end position="2074"/>
    </location>
</feature>
<feature type="compositionally biased region" description="Low complexity" evidence="17">
    <location>
        <begin position="1731"/>
        <end position="1742"/>
    </location>
</feature>
<feature type="region of interest" description="Disordered" evidence="17">
    <location>
        <begin position="704"/>
        <end position="775"/>
    </location>
</feature>
<feature type="compositionally biased region" description="Polar residues" evidence="17">
    <location>
        <begin position="2842"/>
        <end position="2862"/>
    </location>
</feature>
<feature type="compositionally biased region" description="Polar residues" evidence="17">
    <location>
        <begin position="2887"/>
        <end position="2899"/>
    </location>
</feature>
<feature type="compositionally biased region" description="Basic and acidic residues" evidence="17">
    <location>
        <begin position="856"/>
        <end position="867"/>
    </location>
</feature>
<feature type="compositionally biased region" description="Acidic residues" evidence="17">
    <location>
        <begin position="1109"/>
        <end position="1127"/>
    </location>
</feature>
<feature type="compositionally biased region" description="Low complexity" evidence="17">
    <location>
        <begin position="704"/>
        <end position="717"/>
    </location>
</feature>
<dbReference type="InterPro" id="IPR043203">
    <property type="entry name" value="VGCC_Ca_Na"/>
</dbReference>
<feature type="compositionally biased region" description="Polar residues" evidence="17">
    <location>
        <begin position="1843"/>
        <end position="1860"/>
    </location>
</feature>
<feature type="compositionally biased region" description="Basic residues" evidence="17">
    <location>
        <begin position="718"/>
        <end position="768"/>
    </location>
</feature>
<feature type="region of interest" description="Disordered" evidence="17">
    <location>
        <begin position="1088"/>
        <end position="1127"/>
    </location>
</feature>
<feature type="transmembrane region" description="Helical" evidence="18">
    <location>
        <begin position="301"/>
        <end position="317"/>
    </location>
</feature>
<evidence type="ECO:0000256" key="10">
    <source>
        <dbReference type="ARBA" id="ARBA00023065"/>
    </source>
</evidence>
<feature type="compositionally biased region" description="Polar residues" evidence="17">
    <location>
        <begin position="798"/>
        <end position="829"/>
    </location>
</feature>
<feature type="compositionally biased region" description="Polar residues" evidence="17">
    <location>
        <begin position="960"/>
        <end position="974"/>
    </location>
</feature>
<keyword evidence="8 16" id="KW-0851">Voltage-gated channel</keyword>
<keyword evidence="13" id="KW-0407">Ion channel</keyword>
<keyword evidence="15" id="KW-0479">Metal-binding</keyword>
<feature type="transmembrane region" description="Helical" evidence="18">
    <location>
        <begin position="2194"/>
        <end position="2213"/>
    </location>
</feature>
<dbReference type="PANTHER" id="PTHR10037:SF230">
    <property type="entry name" value="CA[2+]-CHANNEL PROTEIN ALPHA[[1]] SUBUNIT T, ISOFORM F"/>
    <property type="match status" value="1"/>
</dbReference>
<keyword evidence="9 18" id="KW-1133">Transmembrane helix</keyword>
<dbReference type="InterPro" id="IPR027359">
    <property type="entry name" value="Volt_channel_dom_sf"/>
</dbReference>
<feature type="region of interest" description="Disordered" evidence="17">
    <location>
        <begin position="1924"/>
        <end position="1949"/>
    </location>
</feature>
<feature type="binding site" evidence="15">
    <location>
        <position position="533"/>
    </location>
    <ligand>
        <name>Ca(2+)</name>
        <dbReference type="ChEBI" id="CHEBI:29108"/>
    </ligand>
</feature>
<sequence>MDLEVNTSEARVSTSTVTCKAPDQAEYMSVPEATLESSQPLDLESTGNLLTLSTGSTFLSLWPWLRYVDEEADGSSSYGDQVDPSLVSTVSPLVLTESALIQGTQPGPIESPHFIDSRDKSGKQFPSSAMEPACTLTKSNVIAIEPCIKRPLGRLRSGSSGAPRFSNSATGERVKGGLADRRASCVNRVDFPPSFYLHRTRRLSRKQLSSEREGSSSSSVSAAPITNPDLPYPDYTELSFRCLSQYSPVRRVCLAMISNPWFERISIMAILLNCITLGMYQPCVDEVCHRSQCKALQVFDDMIFLFFAAEMFIKMTAMGIRGSKGAYLSETWNRLDFFIVIAGGLEYINLVGNINLSAIRTVRVLRPLRAINRIPSMRILVMLLLDTLPMLGNVLLLCFFVFFIFGIIGVQLWAGLLRQRCFLELPENITLPDPIKSHYQVMADTEKDYICSLDKDHGMHRCDNLPLAKIGKQECLGEAVPFSDNKPNETWCVNWNRYYTKCKHGDKNPFQGAMSFDNVGMAWTAIFLVISLEGWTEIMYYVQDAHSFWDWLYFVLLIVIGSFFMINLCLVVIATQFSETKKRELERMKQERASSLASGSESEPTNCYDAIIKYLAHLGRRAKRKMWRYYREYRRRKRRLGKHGTTQRLEPLCSRLTPSGVTRSSDNGNRSAFVVIASHSDTECFGSKDSRSCNNNNNNCSNSANNNSNNNNNSNLIHHSHRNHSHGNHHGKHCHHHYHHHHHHHHYHHNAKHHRNHRQSCKHRHRHSGCSDHPSCSNLDEGTLETDKLISDKERNSTFKSVEGKNSLTVNDQHQQSCSIKSSTDSNANKPKKIKHSTNSDTKCSSSSSAVNGNTGKDDTQESKSLSDNRCLTSPESKRRLNSHYSSITMITPNVNECDEMVDESISSRPVQVNLMQQLPNKFSKSDHLRFQIPDHQKIENFNGKSDNLVNNRHSHRSQSKSPTLASTPAYPSTQHLPLSSKLIAYQRSTSRHCSAPTLTLFRSQGNNLGVPLSSSKCFESTSESVDRRPSKGQANIDSSLLPSQAQHYQPHNSHQGQEVDVSDASLFVCMSGLDGSPGCGANAAIGPSGSPSNCKERDGSRCSWSGGTDDEADDDVATDDEENSLDSLDDDQVCECCIESRLLICLRFVRRYLRLLVNHRYFQRFIFLAILFNTLSMGIEYHNQPDELTQALEMSNLIFTFLFGIEMALKILAEGCFHYISDGFNVFDGIVVIVSIMELIEDSGSGLSVLRTFRLLRILKLVRFMPALKRQLVIMLRTLDNVAVFFALLVLFIFIFSCLGMHLFGGKFCSKLDGSPCSCRDILNKNLTCICDRKRFDNFLWALVTVFQILTQEDWNVVLFNGMERTTHWAALYFVVLMTFGNYVLFNLLVAILVEGFSQEKDEDKKDSLDGEDEDNEQVKDEKLIYFYNSGDNLEKELHLLTNPPGITSRFRNKVDASTEQPFQETNAQSDFSSYYPPRIIHTAATPQGSPGPQELSYGHKHLNLSSLALNSQPQFNVEKSQSKFEDHTSSSSIGRKLSTLTSLMPNLIPGTPFRLSPYSTIRRPSISKVDYPDRCYGSLVSPPIVVERSSQPSTGNEQESPGIVTSSNSSNFPGTSFIFPPEPHDCNSLLTGQQSTLFSERLSEPSTLLTSTTVCPRKSSPQVNLIVQTQGIIEETIESLTSPSSSQNDFPPVNSLNATPEKIDETLKMDQNENSCLEKSLNDSSFSPLQQQRQLEQQQLVETSENQYQRESIDNQLTSQTIKSLRKHYKAGLLSSSLANSNVSFNQTVPINDNVNQRKTSFNSTSTATTTSPPPFSTSTEPFPIHNETKRNSSGPILVTPRSSLSLKSPNDSVSTPSPGHYSGDKRYSLIHEIKALSLGNSLSGVFYCSSLITRKYSSETEPATGSVPVEAPICNHSSEPAALANRNSSSGLPEFNQGSSDSRKSVRIEGKYEVNLTSPSRPLLSGVTTTTEVTKSKNSNGGLSTSSGTGYLVSPSGPTIGSGLGSRGFQERKFCAYFKWYDWMSKRENCSLFLFPPDNKIRINCAIITEHRCFDYVILIFISLNCITLAMERPKIPPWSIERELLTAANYLFTVVFALEMALKVIANGLWYGDKAYFKSGWNVMDGILVGVSLFDLFLSFIAQKSPRIFGILRVFRLLRSLRPLRVINRAPGLKLVVQTLLSSLRPIGNIVLICCTFFLIFGILGVQLFKGALFYCEGPDVRFVKNKTDCLSDPRNRWVNRKYNFDNLGQALMALFVLSSKDGWVNIMYTGLDAVGVGQQPRENYNEWRLLYFISFLLLVAFFVLNMFVGVVVENFHRCREEQEKEERARRVEKRARKLEKRRRKMREPPYYIGYGPFRLKTHNMVTGKYFDAIIAGVICLNVITMSLEHYQMPWELEYSLKMFNFVFTSVFVCEALMKLYALGIRRYLKDKWDQLDVLIVILSIVGIILEEMESELIPINPTIIRVMRVARIARVLKLLKMAKGMRALLNTVMQALPQVGNLGLLFFLLFFIFAALGVELFGRLECDDDHPCQGLSEHAHFQNFGMAFLTLFRVATGDNWNGVMKDTLRDQCDSSRDCLRNCCVSPVIAPLYFVIFVLLAQFVLVNVVVAVLMKHLEESHKNMEEDDDYEIDMEIARELAAEKKALEDAIERKKRDDELRKCKSAFHRVASLPANFKFHFGIDQMIGSDEEEEGQDNEEQHNLIPNSSNREASCDNQNAYGADQLRGYNLIRMLDKNCDYTSQKGQDWRHPISEGPFIQIDTIEDDNDKDDRRRLLTRGEGNNTLYSELAGPGLTTPRKLSDVTIVDEESSLLTQCLLPSYPELALESDAVSVESITWTGEASESEKSLNSPPSGSENHQEQDLQQRRQQFPLQSHLPPAPTSSKPSIQHESSL</sequence>
<feature type="transmembrane region" description="Helical" evidence="18">
    <location>
        <begin position="1283"/>
        <end position="1305"/>
    </location>
</feature>
<dbReference type="FunFam" id="1.20.120.350:FF:000012">
    <property type="entry name" value="Voltage-dependent T-type calcium channel subunit alpha"/>
    <property type="match status" value="1"/>
</dbReference>
<dbReference type="SUPFAM" id="SSF81324">
    <property type="entry name" value="Voltage-gated potassium channels"/>
    <property type="match status" value="4"/>
</dbReference>
<dbReference type="Gene3D" id="1.10.287.70">
    <property type="match status" value="4"/>
</dbReference>
<dbReference type="EMBL" id="MK256354">
    <property type="protein sequence ID" value="QDD67334.1"/>
    <property type="molecule type" value="mRNA"/>
</dbReference>
<dbReference type="FunFam" id="1.20.120.350:FF:000007">
    <property type="entry name" value="Voltage-dependent T-type calcium channel subunit alpha"/>
    <property type="match status" value="1"/>
</dbReference>
<dbReference type="FunFam" id="1.10.287.70:FF:000125">
    <property type="entry name" value="Voltage-dependent T-type calcium channel subunit alpha"/>
    <property type="match status" value="1"/>
</dbReference>
<dbReference type="FunFam" id="1.10.287.70:FF:000018">
    <property type="entry name" value="Voltage-dependent T-type calcium channel subunit alpha"/>
    <property type="match status" value="1"/>
</dbReference>
<feature type="region of interest" description="Disordered" evidence="17">
    <location>
        <begin position="2842"/>
        <end position="2899"/>
    </location>
</feature>
<feature type="transmembrane region" description="Helical" evidence="18">
    <location>
        <begin position="2504"/>
        <end position="2523"/>
    </location>
</feature>
<evidence type="ECO:0000259" key="19">
    <source>
        <dbReference type="Pfam" id="PF00520"/>
    </source>
</evidence>
<dbReference type="FunFam" id="1.10.287.70:FF:000120">
    <property type="entry name" value="Voltage-dependent T-type calcium channel subunit alpha"/>
    <property type="match status" value="1"/>
</dbReference>
<feature type="domain" description="Ion transport" evidence="19">
    <location>
        <begin position="1160"/>
        <end position="1404"/>
    </location>
</feature>
<feature type="transmembrane region" description="Helical" evidence="18">
    <location>
        <begin position="2094"/>
        <end position="2115"/>
    </location>
</feature>
<dbReference type="GO" id="GO:0043005">
    <property type="term" value="C:neuron projection"/>
    <property type="evidence" value="ECO:0007669"/>
    <property type="project" value="TreeGrafter"/>
</dbReference>
<evidence type="ECO:0000313" key="20">
    <source>
        <dbReference type="EMBL" id="QDD67334.1"/>
    </source>
</evidence>
<evidence type="ECO:0000256" key="3">
    <source>
        <dbReference type="ARBA" id="ARBA00022568"/>
    </source>
</evidence>
<comment type="catalytic activity">
    <reaction evidence="14">
        <text>Ca(2+)(in) = Ca(2+)(out)</text>
        <dbReference type="Rhea" id="RHEA:29671"/>
        <dbReference type="ChEBI" id="CHEBI:29108"/>
    </reaction>
</comment>
<keyword evidence="5 18" id="KW-0812">Transmembrane</keyword>
<feature type="compositionally biased region" description="Polar residues" evidence="17">
    <location>
        <begin position="837"/>
        <end position="855"/>
    </location>
</feature>
<accession>A0A4Y5UXR5</accession>
<feature type="binding site" evidence="15">
    <location>
        <position position="1354"/>
    </location>
    <ligand>
        <name>Ca(2+)</name>
        <dbReference type="ChEBI" id="CHEBI:29108"/>
    </ligand>
</feature>
<evidence type="ECO:0000256" key="9">
    <source>
        <dbReference type="ARBA" id="ARBA00022989"/>
    </source>
</evidence>
<comment type="similarity">
    <text evidence="16">Belongs to the calcium channel alpha-1 subunit (TC 1.A.1.11) family.</text>
</comment>
<dbReference type="GO" id="GO:0070509">
    <property type="term" value="P:calcium ion import"/>
    <property type="evidence" value="ECO:0007669"/>
    <property type="project" value="TreeGrafter"/>
</dbReference>
<evidence type="ECO:0000256" key="14">
    <source>
        <dbReference type="ARBA" id="ARBA00036634"/>
    </source>
</evidence>
<keyword evidence="11 18" id="KW-0472">Membrane</keyword>
<dbReference type="InterPro" id="IPR002077">
    <property type="entry name" value="VDCCAlpha1"/>
</dbReference>
<keyword evidence="4 16" id="KW-0107">Calcium channel</keyword>
<name>A0A4Y5UXR5_TETCI</name>
<dbReference type="GO" id="GO:0008332">
    <property type="term" value="F:low voltage-gated calcium channel activity"/>
    <property type="evidence" value="ECO:0007669"/>
    <property type="project" value="TreeGrafter"/>
</dbReference>
<evidence type="ECO:0000256" key="8">
    <source>
        <dbReference type="ARBA" id="ARBA00022882"/>
    </source>
</evidence>
<comment type="subcellular location">
    <subcellularLocation>
        <location evidence="1 16">Membrane</location>
        <topology evidence="1 16">Multi-pass membrane protein</topology>
    </subcellularLocation>
</comment>
<reference evidence="20" key="1">
    <citation type="submission" date="2018-12" db="EMBL/GenBank/DDBJ databases">
        <authorList>
            <person name="Ma X."/>
            <person name="Zhang Y."/>
            <person name="Ding W."/>
        </authorList>
    </citation>
    <scope>NUCLEOTIDE SEQUENCE</scope>
    <source>
        <tissue evidence="20">Neural tissue</tissue>
    </source>
</reference>
<feature type="region of interest" description="Disordered" evidence="17">
    <location>
        <begin position="1798"/>
        <end position="1865"/>
    </location>
</feature>
<feature type="transmembrane region" description="Helical" evidence="18">
    <location>
        <begin position="2407"/>
        <end position="2427"/>
    </location>
</feature>
<feature type="domain" description="Ion transport" evidence="19">
    <location>
        <begin position="2373"/>
        <end position="2625"/>
    </location>
</feature>
<dbReference type="Pfam" id="PF00520">
    <property type="entry name" value="Ion_trans"/>
    <property type="match status" value="4"/>
</dbReference>
<feature type="transmembrane region" description="Helical" evidence="18">
    <location>
        <begin position="394"/>
        <end position="416"/>
    </location>
</feature>
<dbReference type="InterPro" id="IPR005821">
    <property type="entry name" value="Ion_trans_dom"/>
</dbReference>
<evidence type="ECO:0000256" key="4">
    <source>
        <dbReference type="ARBA" id="ARBA00022673"/>
    </source>
</evidence>
<feature type="domain" description="Ion transport" evidence="19">
    <location>
        <begin position="2054"/>
        <end position="2327"/>
    </location>
</feature>
<feature type="transmembrane region" description="Helical" evidence="18">
    <location>
        <begin position="2596"/>
        <end position="2618"/>
    </location>
</feature>
<keyword evidence="10" id="KW-0406">Ion transport</keyword>
<feature type="compositionally biased region" description="Basic and acidic residues" evidence="17">
    <location>
        <begin position="787"/>
        <end position="797"/>
    </location>
</feature>
<feature type="transmembrane region" description="Helical" evidence="18">
    <location>
        <begin position="513"/>
        <end position="531"/>
    </location>
</feature>
<dbReference type="Gene3D" id="1.20.120.350">
    <property type="entry name" value="Voltage-gated potassium channels. Chain C"/>
    <property type="match status" value="4"/>
</dbReference>
<feature type="transmembrane region" description="Helical" evidence="18">
    <location>
        <begin position="551"/>
        <end position="573"/>
    </location>
</feature>
<evidence type="ECO:0000256" key="6">
    <source>
        <dbReference type="ARBA" id="ARBA00022737"/>
    </source>
</evidence>
<feature type="transmembrane region" description="Helical" evidence="18">
    <location>
        <begin position="2294"/>
        <end position="2317"/>
    </location>
</feature>
<feature type="region of interest" description="Disordered" evidence="17">
    <location>
        <begin position="1722"/>
        <end position="1754"/>
    </location>
</feature>
<feature type="transmembrane region" description="Helical" evidence="18">
    <location>
        <begin position="337"/>
        <end position="358"/>
    </location>
</feature>
<keyword evidence="12" id="KW-0325">Glycoprotein</keyword>
<feature type="compositionally biased region" description="Polar residues" evidence="17">
    <location>
        <begin position="1743"/>
        <end position="1754"/>
    </location>
</feature>
<keyword evidence="3 16" id="KW-0109">Calcium transport</keyword>
<feature type="compositionally biased region" description="Low complexity" evidence="17">
    <location>
        <begin position="1802"/>
        <end position="1826"/>
    </location>
</feature>
<evidence type="ECO:0000256" key="1">
    <source>
        <dbReference type="ARBA" id="ARBA00004141"/>
    </source>
</evidence>
<feature type="transmembrane region" description="Helical" evidence="18">
    <location>
        <begin position="1371"/>
        <end position="1395"/>
    </location>
</feature>
<feature type="region of interest" description="Disordered" evidence="17">
    <location>
        <begin position="787"/>
        <end position="885"/>
    </location>
</feature>
<keyword evidence="6" id="KW-0677">Repeat</keyword>